<dbReference type="AlphaFoldDB" id="A0A516NII8"/>
<name>A0A516NII8_9NOCA</name>
<dbReference type="GeneID" id="80332360"/>
<gene>
    <name evidence="2" type="ORF">FOH10_08115</name>
</gene>
<reference evidence="2 3" key="1">
    <citation type="submission" date="2019-07" db="EMBL/GenBank/DDBJ databases">
        <title>Complete Genome Sequence and Methylome Analysis of Nocardia otitidis-caviarum NEB252.</title>
        <authorList>
            <person name="Fomenkov A."/>
            <person name="Anton B.P."/>
            <person name="Vincze T."/>
            <person name="Roberts R.J."/>
        </authorList>
    </citation>
    <scope>NUCLEOTIDE SEQUENCE [LARGE SCALE GENOMIC DNA]</scope>
    <source>
        <strain evidence="2 3">NEB252</strain>
    </source>
</reference>
<dbReference type="RefSeq" id="WP_143980265.1">
    <property type="nucleotide sequence ID" value="NZ_CP041695.1"/>
</dbReference>
<feature type="transmembrane region" description="Helical" evidence="1">
    <location>
        <begin position="65"/>
        <end position="86"/>
    </location>
</feature>
<evidence type="ECO:0000313" key="3">
    <source>
        <dbReference type="Proteomes" id="UP000317039"/>
    </source>
</evidence>
<accession>A0A516NII8</accession>
<evidence type="ECO:0000313" key="2">
    <source>
        <dbReference type="EMBL" id="QDP78712.1"/>
    </source>
</evidence>
<feature type="transmembrane region" description="Helical" evidence="1">
    <location>
        <begin position="33"/>
        <end position="53"/>
    </location>
</feature>
<sequence length="128" mass="13493">MVEMMKRSQRLLVTMSAAAVAIGAVSKTDWGDLLIVYGVCGIFGGVLFGLIPIPLLSSRNPQRRFLVWYSVIGVIGIVSYTVFLVMRPRVDAADIGFGFIPILGASLGLPGIVGTAVAVLAGDARSEP</sequence>
<keyword evidence="1" id="KW-0812">Transmembrane</keyword>
<protein>
    <submittedName>
        <fullName evidence="2">Uncharacterized protein</fullName>
    </submittedName>
</protein>
<keyword evidence="1" id="KW-1133">Transmembrane helix</keyword>
<dbReference type="Proteomes" id="UP000317039">
    <property type="component" value="Chromosome"/>
</dbReference>
<feature type="transmembrane region" description="Helical" evidence="1">
    <location>
        <begin position="98"/>
        <end position="121"/>
    </location>
</feature>
<organism evidence="2 3">
    <name type="scientific">Nocardia otitidiscaviarum</name>
    <dbReference type="NCBI Taxonomy" id="1823"/>
    <lineage>
        <taxon>Bacteria</taxon>
        <taxon>Bacillati</taxon>
        <taxon>Actinomycetota</taxon>
        <taxon>Actinomycetes</taxon>
        <taxon>Mycobacteriales</taxon>
        <taxon>Nocardiaceae</taxon>
        <taxon>Nocardia</taxon>
    </lineage>
</organism>
<keyword evidence="1" id="KW-0472">Membrane</keyword>
<evidence type="ECO:0000256" key="1">
    <source>
        <dbReference type="SAM" id="Phobius"/>
    </source>
</evidence>
<proteinExistence type="predicted"/>
<dbReference type="EMBL" id="CP041695">
    <property type="protein sequence ID" value="QDP78712.1"/>
    <property type="molecule type" value="Genomic_DNA"/>
</dbReference>
<dbReference type="KEGG" id="nod:FOH10_08115"/>